<reference evidence="2" key="1">
    <citation type="journal article" date="2013" name="Nature">
        <title>Draft genome of the wheat A-genome progenitor Triticum urartu.</title>
        <authorList>
            <person name="Ling H.Q."/>
            <person name="Zhao S."/>
            <person name="Liu D."/>
            <person name="Wang J."/>
            <person name="Sun H."/>
            <person name="Zhang C."/>
            <person name="Fan H."/>
            <person name="Li D."/>
            <person name="Dong L."/>
            <person name="Tao Y."/>
            <person name="Gao C."/>
            <person name="Wu H."/>
            <person name="Li Y."/>
            <person name="Cui Y."/>
            <person name="Guo X."/>
            <person name="Zheng S."/>
            <person name="Wang B."/>
            <person name="Yu K."/>
            <person name="Liang Q."/>
            <person name="Yang W."/>
            <person name="Lou X."/>
            <person name="Chen J."/>
            <person name="Feng M."/>
            <person name="Jian J."/>
            <person name="Zhang X."/>
            <person name="Luo G."/>
            <person name="Jiang Y."/>
            <person name="Liu J."/>
            <person name="Wang Z."/>
            <person name="Sha Y."/>
            <person name="Zhang B."/>
            <person name="Wu H."/>
            <person name="Tang D."/>
            <person name="Shen Q."/>
            <person name="Xue P."/>
            <person name="Zou S."/>
            <person name="Wang X."/>
            <person name="Liu X."/>
            <person name="Wang F."/>
            <person name="Yang Y."/>
            <person name="An X."/>
            <person name="Dong Z."/>
            <person name="Zhang K."/>
            <person name="Zhang X."/>
            <person name="Luo M.C."/>
            <person name="Dvorak J."/>
            <person name="Tong Y."/>
            <person name="Wang J."/>
            <person name="Yang H."/>
            <person name="Li Z."/>
            <person name="Wang D."/>
            <person name="Zhang A."/>
            <person name="Wang J."/>
        </authorList>
    </citation>
    <scope>NUCLEOTIDE SEQUENCE</scope>
    <source>
        <strain evidence="2">cv. G1812</strain>
    </source>
</reference>
<dbReference type="Proteomes" id="UP000015106">
    <property type="component" value="Chromosome 3"/>
</dbReference>
<proteinExistence type="predicted"/>
<sequence length="46" mass="5386">MYRVCVHAHLDGMCLCSRETLFVLYLISKKYWQVPTLPSLGISHIY</sequence>
<dbReference type="Gramene" id="TuG1812G0300002713.01.T01">
    <property type="protein sequence ID" value="TuG1812G0300002713.01.T01.cds406065"/>
    <property type="gene ID" value="TuG1812G0300002713.01"/>
</dbReference>
<dbReference type="EnsemblPlants" id="TuG1812G0300002713.01.T01">
    <property type="protein sequence ID" value="TuG1812G0300002713.01.T01.cds406065"/>
    <property type="gene ID" value="TuG1812G0300002713.01"/>
</dbReference>
<evidence type="ECO:0000313" key="2">
    <source>
        <dbReference type="Proteomes" id="UP000015106"/>
    </source>
</evidence>
<evidence type="ECO:0000313" key="1">
    <source>
        <dbReference type="EnsemblPlants" id="TuG1812G0300002713.01.T01.cds406065"/>
    </source>
</evidence>
<reference evidence="1" key="3">
    <citation type="submission" date="2022-06" db="UniProtKB">
        <authorList>
            <consortium name="EnsemblPlants"/>
        </authorList>
    </citation>
    <scope>IDENTIFICATION</scope>
</reference>
<name>A0A8R7PU42_TRIUA</name>
<dbReference type="AlphaFoldDB" id="A0A8R7PU42"/>
<accession>A0A8R7PU42</accession>
<organism evidence="1 2">
    <name type="scientific">Triticum urartu</name>
    <name type="common">Red wild einkorn</name>
    <name type="synonym">Crithodium urartu</name>
    <dbReference type="NCBI Taxonomy" id="4572"/>
    <lineage>
        <taxon>Eukaryota</taxon>
        <taxon>Viridiplantae</taxon>
        <taxon>Streptophyta</taxon>
        <taxon>Embryophyta</taxon>
        <taxon>Tracheophyta</taxon>
        <taxon>Spermatophyta</taxon>
        <taxon>Magnoliopsida</taxon>
        <taxon>Liliopsida</taxon>
        <taxon>Poales</taxon>
        <taxon>Poaceae</taxon>
        <taxon>BOP clade</taxon>
        <taxon>Pooideae</taxon>
        <taxon>Triticodae</taxon>
        <taxon>Triticeae</taxon>
        <taxon>Triticinae</taxon>
        <taxon>Triticum</taxon>
    </lineage>
</organism>
<keyword evidence="2" id="KW-1185">Reference proteome</keyword>
<reference evidence="1" key="2">
    <citation type="submission" date="2018-03" db="EMBL/GenBank/DDBJ databases">
        <title>The Triticum urartu genome reveals the dynamic nature of wheat genome evolution.</title>
        <authorList>
            <person name="Ling H."/>
            <person name="Ma B."/>
            <person name="Shi X."/>
            <person name="Liu H."/>
            <person name="Dong L."/>
            <person name="Sun H."/>
            <person name="Cao Y."/>
            <person name="Gao Q."/>
            <person name="Zheng S."/>
            <person name="Li Y."/>
            <person name="Yu Y."/>
            <person name="Du H."/>
            <person name="Qi M."/>
            <person name="Li Y."/>
            <person name="Yu H."/>
            <person name="Cui Y."/>
            <person name="Wang N."/>
            <person name="Chen C."/>
            <person name="Wu H."/>
            <person name="Zhao Y."/>
            <person name="Zhang J."/>
            <person name="Li Y."/>
            <person name="Zhou W."/>
            <person name="Zhang B."/>
            <person name="Hu W."/>
            <person name="Eijk M."/>
            <person name="Tang J."/>
            <person name="Witsenboer H."/>
            <person name="Zhao S."/>
            <person name="Li Z."/>
            <person name="Zhang A."/>
            <person name="Wang D."/>
            <person name="Liang C."/>
        </authorList>
    </citation>
    <scope>NUCLEOTIDE SEQUENCE [LARGE SCALE GENOMIC DNA]</scope>
    <source>
        <strain evidence="1">cv. G1812</strain>
    </source>
</reference>
<protein>
    <submittedName>
        <fullName evidence="1">Uncharacterized protein</fullName>
    </submittedName>
</protein>